<dbReference type="PROSITE" id="PS50931">
    <property type="entry name" value="HTH_LYSR"/>
    <property type="match status" value="1"/>
</dbReference>
<dbReference type="SUPFAM" id="SSF53850">
    <property type="entry name" value="Periplasmic binding protein-like II"/>
    <property type="match status" value="1"/>
</dbReference>
<accession>A0A3B0W6Z4</accession>
<dbReference type="Pfam" id="PF00126">
    <property type="entry name" value="HTH_1"/>
    <property type="match status" value="1"/>
</dbReference>
<dbReference type="EMBL" id="UOFD01000033">
    <property type="protein sequence ID" value="VAW51675.1"/>
    <property type="molecule type" value="Genomic_DNA"/>
</dbReference>
<dbReference type="InterPro" id="IPR005119">
    <property type="entry name" value="LysR_subst-bd"/>
</dbReference>
<protein>
    <recommendedName>
        <fullName evidence="5">HTH lysR-type domain-containing protein</fullName>
    </recommendedName>
</protein>
<keyword evidence="2" id="KW-0805">Transcription regulation</keyword>
<dbReference type="CDD" id="cd08419">
    <property type="entry name" value="PBP2_CbbR_RubisCO_like"/>
    <property type="match status" value="1"/>
</dbReference>
<keyword evidence="3" id="KW-0238">DNA-binding</keyword>
<evidence type="ECO:0000256" key="4">
    <source>
        <dbReference type="ARBA" id="ARBA00023163"/>
    </source>
</evidence>
<feature type="domain" description="HTH lysR-type" evidence="5">
    <location>
        <begin position="3"/>
        <end position="60"/>
    </location>
</feature>
<dbReference type="SUPFAM" id="SSF46785">
    <property type="entry name" value="Winged helix' DNA-binding domain"/>
    <property type="match status" value="1"/>
</dbReference>
<dbReference type="AlphaFoldDB" id="A0A3B0W6Z4"/>
<evidence type="ECO:0000259" key="5">
    <source>
        <dbReference type="PROSITE" id="PS50931"/>
    </source>
</evidence>
<dbReference type="GO" id="GO:0003700">
    <property type="term" value="F:DNA-binding transcription factor activity"/>
    <property type="evidence" value="ECO:0007669"/>
    <property type="project" value="InterPro"/>
</dbReference>
<dbReference type="InterPro" id="IPR036390">
    <property type="entry name" value="WH_DNA-bd_sf"/>
</dbReference>
<gene>
    <name evidence="6" type="ORF">MNBD_GAMMA06-374</name>
</gene>
<comment type="similarity">
    <text evidence="1">Belongs to the LysR transcriptional regulatory family.</text>
</comment>
<evidence type="ECO:0000256" key="2">
    <source>
        <dbReference type="ARBA" id="ARBA00023015"/>
    </source>
</evidence>
<dbReference type="PRINTS" id="PR00039">
    <property type="entry name" value="HTHLYSR"/>
</dbReference>
<name>A0A3B0W6Z4_9ZZZZ</name>
<reference evidence="6" key="1">
    <citation type="submission" date="2018-06" db="EMBL/GenBank/DDBJ databases">
        <authorList>
            <person name="Zhirakovskaya E."/>
        </authorList>
    </citation>
    <scope>NUCLEOTIDE SEQUENCE</scope>
</reference>
<dbReference type="Gene3D" id="1.10.10.10">
    <property type="entry name" value="Winged helix-like DNA-binding domain superfamily/Winged helix DNA-binding domain"/>
    <property type="match status" value="1"/>
</dbReference>
<dbReference type="GO" id="GO:0000976">
    <property type="term" value="F:transcription cis-regulatory region binding"/>
    <property type="evidence" value="ECO:0007669"/>
    <property type="project" value="TreeGrafter"/>
</dbReference>
<evidence type="ECO:0000256" key="1">
    <source>
        <dbReference type="ARBA" id="ARBA00009437"/>
    </source>
</evidence>
<dbReference type="Pfam" id="PF03466">
    <property type="entry name" value="LysR_substrate"/>
    <property type="match status" value="1"/>
</dbReference>
<proteinExistence type="inferred from homology"/>
<keyword evidence="4" id="KW-0804">Transcription</keyword>
<sequence>MHLTLQQLRLFESVSRLGSYTRAAEELCISQPAVSIQIKRLEEQAGLPLFEQVGKKTFPTTAGKTMYDASLDILNRVKDLNNSIEELKGTVKGPLRVSVVSTAKYFLPSLLGVFLQQYPDVEPKLKFTNRARVIERLMNNEDDFVIMGQMPGDDNFEAYPFLNNILGIVAPAEHPLADKKNITIKELVNHRFLIRESGSGTRYVFDQLLKEHGVSIEPYMELGSSEALKQAVMAGLGIAVLSLHSVQLEREVNKLTVLDVEGFPLKRRWYAAHLKGRKLSLVARTFFDYILEESSKMLDVE</sequence>
<dbReference type="PANTHER" id="PTHR30126">
    <property type="entry name" value="HTH-TYPE TRANSCRIPTIONAL REGULATOR"/>
    <property type="match status" value="1"/>
</dbReference>
<organism evidence="6">
    <name type="scientific">hydrothermal vent metagenome</name>
    <dbReference type="NCBI Taxonomy" id="652676"/>
    <lineage>
        <taxon>unclassified sequences</taxon>
        <taxon>metagenomes</taxon>
        <taxon>ecological metagenomes</taxon>
    </lineage>
</organism>
<dbReference type="InterPro" id="IPR036388">
    <property type="entry name" value="WH-like_DNA-bd_sf"/>
</dbReference>
<evidence type="ECO:0000313" key="6">
    <source>
        <dbReference type="EMBL" id="VAW51675.1"/>
    </source>
</evidence>
<dbReference type="PANTHER" id="PTHR30126:SF5">
    <property type="entry name" value="HTH-TYPE TRANSCRIPTIONAL ACTIVATOR CMPR"/>
    <property type="match status" value="1"/>
</dbReference>
<dbReference type="InterPro" id="IPR000847">
    <property type="entry name" value="LysR_HTH_N"/>
</dbReference>
<evidence type="ECO:0000256" key="3">
    <source>
        <dbReference type="ARBA" id="ARBA00023125"/>
    </source>
</evidence>
<dbReference type="Gene3D" id="3.40.190.290">
    <property type="match status" value="1"/>
</dbReference>